<dbReference type="KEGG" id="dat:HRM2_42090"/>
<accession>C0QD33</accession>
<dbReference type="AlphaFoldDB" id="C0QD33"/>
<keyword evidence="3" id="KW-0583">PHB biosynthesis</keyword>
<evidence type="ECO:0000256" key="4">
    <source>
        <dbReference type="SAM" id="Coils"/>
    </source>
</evidence>
<keyword evidence="7" id="KW-1185">Reference proteome</keyword>
<dbReference type="OrthoDB" id="9780807at2"/>
<evidence type="ECO:0000256" key="3">
    <source>
        <dbReference type="ARBA" id="ARBA00022752"/>
    </source>
</evidence>
<protein>
    <recommendedName>
        <fullName evidence="2">Poly(3-hydroxyalkanoate) polymerase subunit PhaE</fullName>
    </recommendedName>
</protein>
<dbReference type="eggNOG" id="ENOG502ZA44">
    <property type="taxonomic scope" value="Bacteria"/>
</dbReference>
<dbReference type="RefSeq" id="WP_015905997.1">
    <property type="nucleotide sequence ID" value="NC_012108.1"/>
</dbReference>
<evidence type="ECO:0000313" key="6">
    <source>
        <dbReference type="EMBL" id="ACN17265.1"/>
    </source>
</evidence>
<dbReference type="InterPro" id="IPR010123">
    <property type="entry name" value="PHA_synth_III_E"/>
</dbReference>
<dbReference type="HOGENOM" id="CLU_923561_0_0_7"/>
<dbReference type="Pfam" id="PF09712">
    <property type="entry name" value="PHA_synth_III_E"/>
    <property type="match status" value="1"/>
</dbReference>
<dbReference type="UniPathway" id="UPA00917"/>
<gene>
    <name evidence="6" type="primary">phaE</name>
    <name evidence="6" type="ordered locus">HRM2_42090</name>
</gene>
<evidence type="ECO:0000313" key="7">
    <source>
        <dbReference type="Proteomes" id="UP000000442"/>
    </source>
</evidence>
<dbReference type="Proteomes" id="UP000000442">
    <property type="component" value="Chromosome"/>
</dbReference>
<dbReference type="EMBL" id="CP001087">
    <property type="protein sequence ID" value="ACN17265.1"/>
    <property type="molecule type" value="Genomic_DNA"/>
</dbReference>
<comment type="pathway">
    <text evidence="1">Biopolymer metabolism; poly-(R)-3-hydroxybutanoate biosynthesis.</text>
</comment>
<sequence length="299" mass="34791">MTKQQDDDAFNKDFISPWLNLAADFWKNPSAKRDPQHGQAPGTDDAPPGDKTFQAWQKGFNILASFMKLMGQPENQEALSDGMTSLGEMLMHLSGDSVENTMEFQEQLLKTLLLIGQRTKPYAFDDTEQNIFESFRTLYEQEFQKYLYIPQFGLPRFHQENLAKLADKFNVFNFNLSELLYLFSVPMDKTNQVMQDKMDAMLDKGIFFNDTTQAYDEWVKTLEGHYMILLKSGKYTQTLKNTIDAMAEYRQARDEVMGQILKQLPIPTNREMDDVYKELYTLKRQIKALSKEISQLKKE</sequence>
<name>C0QD33_DESAH</name>
<dbReference type="STRING" id="177437.HRM2_42090"/>
<evidence type="ECO:0000256" key="2">
    <source>
        <dbReference type="ARBA" id="ARBA00019066"/>
    </source>
</evidence>
<evidence type="ECO:0000256" key="5">
    <source>
        <dbReference type="SAM" id="MobiDB-lite"/>
    </source>
</evidence>
<reference evidence="6 7" key="1">
    <citation type="journal article" date="2009" name="Environ. Microbiol.">
        <title>Genome sequence of Desulfobacterium autotrophicum HRM2, a marine sulfate reducer oxidizing organic carbon completely to carbon dioxide.</title>
        <authorList>
            <person name="Strittmatter A.W."/>
            <person name="Liesegang H."/>
            <person name="Rabus R."/>
            <person name="Decker I."/>
            <person name="Amann J."/>
            <person name="Andres S."/>
            <person name="Henne A."/>
            <person name="Fricke W.F."/>
            <person name="Martinez-Arias R."/>
            <person name="Bartels D."/>
            <person name="Goesmann A."/>
            <person name="Krause L."/>
            <person name="Puehler A."/>
            <person name="Klenk H.P."/>
            <person name="Richter M."/>
            <person name="Schuler M."/>
            <person name="Gloeckner F.O."/>
            <person name="Meyerdierks A."/>
            <person name="Gottschalk G."/>
            <person name="Amann R."/>
        </authorList>
    </citation>
    <scope>NUCLEOTIDE SEQUENCE [LARGE SCALE GENOMIC DNA]</scope>
    <source>
        <strain evidence="7">ATCC 43914 / DSM 3382 / HRM2</strain>
    </source>
</reference>
<dbReference type="GO" id="GO:0042619">
    <property type="term" value="P:poly-hydroxybutyrate biosynthetic process"/>
    <property type="evidence" value="ECO:0007669"/>
    <property type="project" value="UniProtKB-KW"/>
</dbReference>
<feature type="coiled-coil region" evidence="4">
    <location>
        <begin position="272"/>
        <end position="299"/>
    </location>
</feature>
<keyword evidence="4" id="KW-0175">Coiled coil</keyword>
<feature type="region of interest" description="Disordered" evidence="5">
    <location>
        <begin position="27"/>
        <end position="50"/>
    </location>
</feature>
<organism evidence="6 7">
    <name type="scientific">Desulforapulum autotrophicum (strain ATCC 43914 / DSM 3382 / VKM B-1955 / HRM2)</name>
    <name type="common">Desulfobacterium autotrophicum</name>
    <dbReference type="NCBI Taxonomy" id="177437"/>
    <lineage>
        <taxon>Bacteria</taxon>
        <taxon>Pseudomonadati</taxon>
        <taxon>Thermodesulfobacteriota</taxon>
        <taxon>Desulfobacteria</taxon>
        <taxon>Desulfobacterales</taxon>
        <taxon>Desulfobacteraceae</taxon>
        <taxon>Desulforapulum</taxon>
    </lineage>
</organism>
<evidence type="ECO:0000256" key="1">
    <source>
        <dbReference type="ARBA" id="ARBA00004683"/>
    </source>
</evidence>
<proteinExistence type="predicted"/>